<dbReference type="GO" id="GO:0070086">
    <property type="term" value="P:ubiquitin-dependent endocytosis"/>
    <property type="evidence" value="ECO:0007669"/>
    <property type="project" value="TreeGrafter"/>
</dbReference>
<dbReference type="Proteomes" id="UP000767238">
    <property type="component" value="Unassembled WGS sequence"/>
</dbReference>
<reference evidence="4" key="1">
    <citation type="journal article" date="2021" name="J Fungi (Basel)">
        <title>Virulence traits and population genomics of the black yeast Aureobasidium melanogenum.</title>
        <authorList>
            <person name="Cernosa A."/>
            <person name="Sun X."/>
            <person name="Gostincar C."/>
            <person name="Fang C."/>
            <person name="Gunde-Cimerman N."/>
            <person name="Song Z."/>
        </authorList>
    </citation>
    <scope>NUCLEOTIDE SEQUENCE</scope>
    <source>
        <strain evidence="4">EXF-8016</strain>
    </source>
</reference>
<evidence type="ECO:0000313" key="5">
    <source>
        <dbReference type="Proteomes" id="UP000767238"/>
    </source>
</evidence>
<dbReference type="InterPro" id="IPR050357">
    <property type="entry name" value="Arrestin_domain-protein"/>
</dbReference>
<dbReference type="EMBL" id="JAHFYH010000046">
    <property type="protein sequence ID" value="KAH0218785.1"/>
    <property type="molecule type" value="Genomic_DNA"/>
</dbReference>
<comment type="similarity">
    <text evidence="1">Belongs to the arrestin family.</text>
</comment>
<feature type="non-terminal residue" evidence="4">
    <location>
        <position position="1"/>
    </location>
</feature>
<organism evidence="4 5">
    <name type="scientific">Aureobasidium melanogenum</name>
    <name type="common">Aureobasidium pullulans var. melanogenum</name>
    <dbReference type="NCBI Taxonomy" id="46634"/>
    <lineage>
        <taxon>Eukaryota</taxon>
        <taxon>Fungi</taxon>
        <taxon>Dikarya</taxon>
        <taxon>Ascomycota</taxon>
        <taxon>Pezizomycotina</taxon>
        <taxon>Dothideomycetes</taxon>
        <taxon>Dothideomycetidae</taxon>
        <taxon>Dothideales</taxon>
        <taxon>Saccotheciaceae</taxon>
        <taxon>Aureobasidium</taxon>
    </lineage>
</organism>
<dbReference type="AlphaFoldDB" id="A0A9P8K714"/>
<evidence type="ECO:0000313" key="4">
    <source>
        <dbReference type="EMBL" id="KAH0218785.1"/>
    </source>
</evidence>
<feature type="region of interest" description="Disordered" evidence="2">
    <location>
        <begin position="763"/>
        <end position="787"/>
    </location>
</feature>
<reference evidence="4" key="2">
    <citation type="submission" date="2021-08" db="EMBL/GenBank/DDBJ databases">
        <authorList>
            <person name="Gostincar C."/>
            <person name="Sun X."/>
            <person name="Song Z."/>
            <person name="Gunde-Cimerman N."/>
        </authorList>
    </citation>
    <scope>NUCLEOTIDE SEQUENCE</scope>
    <source>
        <strain evidence="4">EXF-8016</strain>
    </source>
</reference>
<dbReference type="GO" id="GO:0031625">
    <property type="term" value="F:ubiquitin protein ligase binding"/>
    <property type="evidence" value="ECO:0007669"/>
    <property type="project" value="TreeGrafter"/>
</dbReference>
<dbReference type="InterPro" id="IPR014752">
    <property type="entry name" value="Arrestin-like_C"/>
</dbReference>
<feature type="compositionally biased region" description="Low complexity" evidence="2">
    <location>
        <begin position="146"/>
        <end position="157"/>
    </location>
</feature>
<comment type="caution">
    <text evidence="4">The sequence shown here is derived from an EMBL/GenBank/DDBJ whole genome shotgun (WGS) entry which is preliminary data.</text>
</comment>
<dbReference type="GO" id="GO:0030674">
    <property type="term" value="F:protein-macromolecule adaptor activity"/>
    <property type="evidence" value="ECO:0007669"/>
    <property type="project" value="TreeGrafter"/>
</dbReference>
<dbReference type="OrthoDB" id="298939at2759"/>
<feature type="region of interest" description="Disordered" evidence="2">
    <location>
        <begin position="640"/>
        <end position="666"/>
    </location>
</feature>
<accession>A0A9P8K714</accession>
<dbReference type="Gene3D" id="2.60.40.640">
    <property type="match status" value="1"/>
</dbReference>
<proteinExistence type="inferred from homology"/>
<dbReference type="GO" id="GO:0005829">
    <property type="term" value="C:cytosol"/>
    <property type="evidence" value="ECO:0007669"/>
    <property type="project" value="TreeGrafter"/>
</dbReference>
<dbReference type="SUPFAM" id="SSF81296">
    <property type="entry name" value="E set domains"/>
    <property type="match status" value="1"/>
</dbReference>
<evidence type="ECO:0000259" key="3">
    <source>
        <dbReference type="SMART" id="SM01017"/>
    </source>
</evidence>
<dbReference type="InterPro" id="IPR014756">
    <property type="entry name" value="Ig_E-set"/>
</dbReference>
<dbReference type="PANTHER" id="PTHR11188">
    <property type="entry name" value="ARRESTIN DOMAIN CONTAINING PROTEIN"/>
    <property type="match status" value="1"/>
</dbReference>
<feature type="region of interest" description="Disordered" evidence="2">
    <location>
        <begin position="1"/>
        <end position="171"/>
    </location>
</feature>
<evidence type="ECO:0000256" key="2">
    <source>
        <dbReference type="SAM" id="MobiDB-lite"/>
    </source>
</evidence>
<feature type="compositionally biased region" description="Polar residues" evidence="2">
    <location>
        <begin position="118"/>
        <end position="134"/>
    </location>
</feature>
<dbReference type="Pfam" id="PF02752">
    <property type="entry name" value="Arrestin_C"/>
    <property type="match status" value="1"/>
</dbReference>
<name>A0A9P8K714_AURME</name>
<dbReference type="PANTHER" id="PTHR11188:SF17">
    <property type="entry name" value="FI21816P1"/>
    <property type="match status" value="1"/>
</dbReference>
<feature type="domain" description="Arrestin C-terminal-like" evidence="3">
    <location>
        <begin position="394"/>
        <end position="542"/>
    </location>
</feature>
<feature type="compositionally biased region" description="Low complexity" evidence="2">
    <location>
        <begin position="62"/>
        <end position="73"/>
    </location>
</feature>
<dbReference type="GO" id="GO:0005886">
    <property type="term" value="C:plasma membrane"/>
    <property type="evidence" value="ECO:0007669"/>
    <property type="project" value="TreeGrafter"/>
</dbReference>
<protein>
    <recommendedName>
        <fullName evidence="3">Arrestin C-terminal-like domain-containing protein</fullName>
    </recommendedName>
</protein>
<dbReference type="InterPro" id="IPR011022">
    <property type="entry name" value="Arrestin_C-like"/>
</dbReference>
<evidence type="ECO:0000256" key="1">
    <source>
        <dbReference type="ARBA" id="ARBA00005298"/>
    </source>
</evidence>
<sequence>MDGGQRDKAKKPVFTIDRGHTPGHQGWPSGMRPLSDIRELTEPSLVDALERRPTASVHRQRSTSISRQSSLRRGPSLKRAGSVRIIEPVGSSSSSYKDDLVASESTIDTPESLHDGSSLYSIPVSSIPARQSSSTHDRQRGHRSTTSRSSPTPIQRTANRTIPYRGPTHSPVKQVRARLDAVGSDTSRRTPSGTFIRSPVPRDILEFPTHRHPRIGVDLQIAAPLFVGGGTVEGFVRVIVDEADKSRIKKSLTLGRIAVDLVGTEETSSNRKAVFLSLGTELIDSTHPPPRNMIEPQDFPDADCFWSLIPSFTSLPFVISLPLDTGPPPFHSKHARIRFVLCATILIKDGGRQYLVRCSEDIAVLPTYDPEKALRSLPSPLTASDEQSFSQSGIIETAKMTAGLHRQVWISGSSIFVDIHIANGSRKTIKKLDLSLERDILCYRHAAAATLEQSASQARIFESNERSILSKHSMKQGANGWTGVEAYGSITRTCDLEIPRGHATVKCGNFFEVRYFLNITVGGSRTKILSVQLPIIVIHMNSLDVLPNSVAQVAAAIEEKRTHHRSHKCVTSQASVQVAQTSASPGRGAATAIKRPSRLQGRAFAAPRQQSLERMRASAVDLRQLEEDLQSSPRKHYIAKQPAEVKQPRRSKSFGKENTGPGNTRIVSRPAREVHKQPSNLAMGGISVGSYTIFNRNNYDSNSASSDTGNGIMEYITPPSKRREKFFSSPVKIEGKGVGSALKHARSIDSFRSHKSATDRWRDHFGKEKDGPPARAPPTPLLSSPTADMPRIQQQHSSVPFMLGSAVGPPPRPLRNSFDQELQVQRDEHMRLPDKSRFEFKAVTKKSSAFGLKNWLGERLGRSSR</sequence>
<feature type="compositionally biased region" description="Basic and acidic residues" evidence="2">
    <location>
        <begin position="763"/>
        <end position="772"/>
    </location>
</feature>
<gene>
    <name evidence="4" type="ORF">KCV03_g6330</name>
</gene>
<dbReference type="SMART" id="SM01017">
    <property type="entry name" value="Arrestin_C"/>
    <property type="match status" value="1"/>
</dbReference>